<dbReference type="EMBL" id="BAAAGX010000046">
    <property type="protein sequence ID" value="GAA0283196.1"/>
    <property type="molecule type" value="Genomic_DNA"/>
</dbReference>
<dbReference type="EC" id="3.6.1.22" evidence="4"/>
<name>A0ABP3EXP7_9ACTN</name>
<protein>
    <recommendedName>
        <fullName evidence="4">NAD(+) diphosphatase</fullName>
        <ecNumber evidence="4">3.6.1.22</ecNumber>
    </recommendedName>
</protein>
<evidence type="ECO:0000256" key="3">
    <source>
        <dbReference type="ARBA" id="ARBA00009595"/>
    </source>
</evidence>
<evidence type="ECO:0000313" key="12">
    <source>
        <dbReference type="EMBL" id="GAA0283196.1"/>
    </source>
</evidence>
<proteinExistence type="inferred from homology"/>
<dbReference type="PROSITE" id="PS00893">
    <property type="entry name" value="NUDIX_BOX"/>
    <property type="match status" value="1"/>
</dbReference>
<evidence type="ECO:0000313" key="13">
    <source>
        <dbReference type="Proteomes" id="UP001500967"/>
    </source>
</evidence>
<comment type="cofactor">
    <cofactor evidence="2">
        <name>Zn(2+)</name>
        <dbReference type="ChEBI" id="CHEBI:29105"/>
    </cofactor>
</comment>
<dbReference type="InterPro" id="IPR050241">
    <property type="entry name" value="NAD-cap_RNA_hydrolase_NudC"/>
</dbReference>
<keyword evidence="8" id="KW-0520">NAD</keyword>
<organism evidence="12 13">
    <name type="scientific">Cryptosporangium japonicum</name>
    <dbReference type="NCBI Taxonomy" id="80872"/>
    <lineage>
        <taxon>Bacteria</taxon>
        <taxon>Bacillati</taxon>
        <taxon>Actinomycetota</taxon>
        <taxon>Actinomycetes</taxon>
        <taxon>Cryptosporangiales</taxon>
        <taxon>Cryptosporangiaceae</taxon>
        <taxon>Cryptosporangium</taxon>
    </lineage>
</organism>
<dbReference type="Gene3D" id="3.90.79.20">
    <property type="match status" value="1"/>
</dbReference>
<keyword evidence="7" id="KW-0460">Magnesium</keyword>
<dbReference type="NCBIfam" id="NF001299">
    <property type="entry name" value="PRK00241.1"/>
    <property type="match status" value="1"/>
</dbReference>
<evidence type="ECO:0000256" key="8">
    <source>
        <dbReference type="ARBA" id="ARBA00023027"/>
    </source>
</evidence>
<dbReference type="InterPro" id="IPR015797">
    <property type="entry name" value="NUDIX_hydrolase-like_dom_sf"/>
</dbReference>
<dbReference type="PROSITE" id="PS51462">
    <property type="entry name" value="NUDIX"/>
    <property type="match status" value="1"/>
</dbReference>
<feature type="compositionally biased region" description="Gly residues" evidence="10">
    <location>
        <begin position="1"/>
        <end position="10"/>
    </location>
</feature>
<evidence type="ECO:0000256" key="2">
    <source>
        <dbReference type="ARBA" id="ARBA00001947"/>
    </source>
</evidence>
<feature type="region of interest" description="Disordered" evidence="10">
    <location>
        <begin position="1"/>
        <end position="21"/>
    </location>
</feature>
<dbReference type="PANTHER" id="PTHR42904:SF6">
    <property type="entry name" value="NAD-CAPPED RNA HYDROLASE NUDT12"/>
    <property type="match status" value="1"/>
</dbReference>
<dbReference type="InterPro" id="IPR015375">
    <property type="entry name" value="NADH_PPase-like_N"/>
</dbReference>
<dbReference type="InterPro" id="IPR049734">
    <property type="entry name" value="NudC-like_C"/>
</dbReference>
<evidence type="ECO:0000256" key="5">
    <source>
        <dbReference type="ARBA" id="ARBA00022723"/>
    </source>
</evidence>
<evidence type="ECO:0000256" key="6">
    <source>
        <dbReference type="ARBA" id="ARBA00022801"/>
    </source>
</evidence>
<comment type="similarity">
    <text evidence="3">Belongs to the Nudix hydrolase family. NudC subfamily.</text>
</comment>
<feature type="domain" description="Nudix hydrolase" evidence="11">
    <location>
        <begin position="206"/>
        <end position="336"/>
    </location>
</feature>
<dbReference type="InterPro" id="IPR000086">
    <property type="entry name" value="NUDIX_hydrolase_dom"/>
</dbReference>
<dbReference type="Proteomes" id="UP001500967">
    <property type="component" value="Unassembled WGS sequence"/>
</dbReference>
<dbReference type="Gene3D" id="3.90.79.10">
    <property type="entry name" value="Nucleoside Triphosphate Pyrophosphohydrolase"/>
    <property type="match status" value="1"/>
</dbReference>
<dbReference type="Pfam" id="PF00293">
    <property type="entry name" value="NUDIX"/>
    <property type="match status" value="1"/>
</dbReference>
<gene>
    <name evidence="12" type="primary">nudC</name>
    <name evidence="12" type="ORF">GCM10009539_84030</name>
</gene>
<dbReference type="PANTHER" id="PTHR42904">
    <property type="entry name" value="NUDIX HYDROLASE, NUDC SUBFAMILY"/>
    <property type="match status" value="1"/>
</dbReference>
<comment type="caution">
    <text evidence="12">The sequence shown here is derived from an EMBL/GenBank/DDBJ whole genome shotgun (WGS) entry which is preliminary data.</text>
</comment>
<evidence type="ECO:0000256" key="10">
    <source>
        <dbReference type="SAM" id="MobiDB-lite"/>
    </source>
</evidence>
<reference evidence="13" key="1">
    <citation type="journal article" date="2019" name="Int. J. Syst. Evol. Microbiol.">
        <title>The Global Catalogue of Microorganisms (GCM) 10K type strain sequencing project: providing services to taxonomists for standard genome sequencing and annotation.</title>
        <authorList>
            <consortium name="The Broad Institute Genomics Platform"/>
            <consortium name="The Broad Institute Genome Sequencing Center for Infectious Disease"/>
            <person name="Wu L."/>
            <person name="Ma J."/>
        </authorList>
    </citation>
    <scope>NUCLEOTIDE SEQUENCE [LARGE SCALE GENOMIC DNA]</scope>
    <source>
        <strain evidence="13">JCM 10425</strain>
    </source>
</reference>
<dbReference type="InterPro" id="IPR020084">
    <property type="entry name" value="NUDIX_hydrolase_CS"/>
</dbReference>
<comment type="catalytic activity">
    <reaction evidence="9">
        <text>a 5'-end NAD(+)-phospho-ribonucleoside in mRNA + H2O = a 5'-end phospho-adenosine-phospho-ribonucleoside in mRNA + beta-nicotinamide D-ribonucleotide + 2 H(+)</text>
        <dbReference type="Rhea" id="RHEA:60876"/>
        <dbReference type="Rhea" id="RHEA-COMP:15698"/>
        <dbReference type="Rhea" id="RHEA-COMP:15719"/>
        <dbReference type="ChEBI" id="CHEBI:14649"/>
        <dbReference type="ChEBI" id="CHEBI:15377"/>
        <dbReference type="ChEBI" id="CHEBI:15378"/>
        <dbReference type="ChEBI" id="CHEBI:144029"/>
        <dbReference type="ChEBI" id="CHEBI:144051"/>
    </reaction>
    <physiologicalReaction direction="left-to-right" evidence="9">
        <dbReference type="Rhea" id="RHEA:60877"/>
    </physiologicalReaction>
</comment>
<sequence>MTTTGTGQGGPEQTEGAEGVPEIDRERTAAWETSAPGAVDPAVAELPVWRQLALGRAMPDRAAYHRLDGPWLDEAWTRARILLLDEKGRVLVEGSPEAPRLVWFAATQAATASDGERLFLAEEDGVPYFALLTELPSVTDAAQRPASLREVGAQLGPLESALLTEAIGLANWHRDYRYGPRTGTRLGWRAGGWEAEAVDGSEVVYPRTNPAIIVLVHDGVPGDEGRCLLTRGLTWPEGRYSCVAGFVEPGEAAEAAVFREVAEETGVRIRECTYLASQAWPLPASLMLGFYALADSDQPVTVEEAELADARWFTRGELRGRGPGKAPIVPPPLSIAHELLTSWRDERR</sequence>
<dbReference type="Pfam" id="PF09296">
    <property type="entry name" value="NUDIX-like"/>
    <property type="match status" value="1"/>
</dbReference>
<evidence type="ECO:0000256" key="7">
    <source>
        <dbReference type="ARBA" id="ARBA00022842"/>
    </source>
</evidence>
<evidence type="ECO:0000256" key="1">
    <source>
        <dbReference type="ARBA" id="ARBA00001946"/>
    </source>
</evidence>
<evidence type="ECO:0000259" key="11">
    <source>
        <dbReference type="PROSITE" id="PS51462"/>
    </source>
</evidence>
<keyword evidence="6" id="KW-0378">Hydrolase</keyword>
<dbReference type="SUPFAM" id="SSF55811">
    <property type="entry name" value="Nudix"/>
    <property type="match status" value="1"/>
</dbReference>
<comment type="cofactor">
    <cofactor evidence="1">
        <name>Mg(2+)</name>
        <dbReference type="ChEBI" id="CHEBI:18420"/>
    </cofactor>
</comment>
<dbReference type="RefSeq" id="WP_344654545.1">
    <property type="nucleotide sequence ID" value="NZ_BAAAGX010000046.1"/>
</dbReference>
<dbReference type="CDD" id="cd03429">
    <property type="entry name" value="NUDIX_NADH_pyrophosphatase_Nudt13"/>
    <property type="match status" value="1"/>
</dbReference>
<evidence type="ECO:0000256" key="9">
    <source>
        <dbReference type="ARBA" id="ARBA00023679"/>
    </source>
</evidence>
<accession>A0ABP3EXP7</accession>
<keyword evidence="5" id="KW-0479">Metal-binding</keyword>
<keyword evidence="13" id="KW-1185">Reference proteome</keyword>
<evidence type="ECO:0000256" key="4">
    <source>
        <dbReference type="ARBA" id="ARBA00012381"/>
    </source>
</evidence>